<dbReference type="HOGENOM" id="CLU_2741686_0_0_1"/>
<protein>
    <submittedName>
        <fullName evidence="1">Uncharacterized protein</fullName>
    </submittedName>
</protein>
<dbReference type="AlphaFoldDB" id="A0A0C9UEI6"/>
<evidence type="ECO:0000313" key="1">
    <source>
        <dbReference type="EMBL" id="KIJ23871.1"/>
    </source>
</evidence>
<sequence>MGLHRLYSRAAGYRLPAVSFTYILATPLVFCRSSRLSSYAQSSRDRLSLPQGPEPTASGLRLRILSGDQGY</sequence>
<proteinExistence type="predicted"/>
<accession>A0A0C9UEI6</accession>
<keyword evidence="2" id="KW-1185">Reference proteome</keyword>
<organism evidence="1 2">
    <name type="scientific">Sphaerobolus stellatus (strain SS14)</name>
    <dbReference type="NCBI Taxonomy" id="990650"/>
    <lineage>
        <taxon>Eukaryota</taxon>
        <taxon>Fungi</taxon>
        <taxon>Dikarya</taxon>
        <taxon>Basidiomycota</taxon>
        <taxon>Agaricomycotina</taxon>
        <taxon>Agaricomycetes</taxon>
        <taxon>Phallomycetidae</taxon>
        <taxon>Geastrales</taxon>
        <taxon>Sphaerobolaceae</taxon>
        <taxon>Sphaerobolus</taxon>
    </lineage>
</organism>
<dbReference type="EMBL" id="KN837573">
    <property type="protein sequence ID" value="KIJ23871.1"/>
    <property type="molecule type" value="Genomic_DNA"/>
</dbReference>
<evidence type="ECO:0000313" key="2">
    <source>
        <dbReference type="Proteomes" id="UP000054279"/>
    </source>
</evidence>
<dbReference type="Proteomes" id="UP000054279">
    <property type="component" value="Unassembled WGS sequence"/>
</dbReference>
<reference evidence="1 2" key="1">
    <citation type="submission" date="2014-06" db="EMBL/GenBank/DDBJ databases">
        <title>Evolutionary Origins and Diversification of the Mycorrhizal Mutualists.</title>
        <authorList>
            <consortium name="DOE Joint Genome Institute"/>
            <consortium name="Mycorrhizal Genomics Consortium"/>
            <person name="Kohler A."/>
            <person name="Kuo A."/>
            <person name="Nagy L.G."/>
            <person name="Floudas D."/>
            <person name="Copeland A."/>
            <person name="Barry K.W."/>
            <person name="Cichocki N."/>
            <person name="Veneault-Fourrey C."/>
            <person name="LaButti K."/>
            <person name="Lindquist E.A."/>
            <person name="Lipzen A."/>
            <person name="Lundell T."/>
            <person name="Morin E."/>
            <person name="Murat C."/>
            <person name="Riley R."/>
            <person name="Ohm R."/>
            <person name="Sun H."/>
            <person name="Tunlid A."/>
            <person name="Henrissat B."/>
            <person name="Grigoriev I.V."/>
            <person name="Hibbett D.S."/>
            <person name="Martin F."/>
        </authorList>
    </citation>
    <scope>NUCLEOTIDE SEQUENCE [LARGE SCALE GENOMIC DNA]</scope>
    <source>
        <strain evidence="1 2">SS14</strain>
    </source>
</reference>
<gene>
    <name evidence="1" type="ORF">M422DRAFT_275471</name>
</gene>
<name>A0A0C9UEI6_SPHS4</name>